<protein>
    <recommendedName>
        <fullName evidence="6">Septation ring formation regulator EzrA</fullName>
    </recommendedName>
</protein>
<organism evidence="8 9">
    <name type="scientific">Desemzia incerta</name>
    <dbReference type="NCBI Taxonomy" id="82801"/>
    <lineage>
        <taxon>Bacteria</taxon>
        <taxon>Bacillati</taxon>
        <taxon>Bacillota</taxon>
        <taxon>Bacilli</taxon>
        <taxon>Lactobacillales</taxon>
        <taxon>Carnobacteriaceae</taxon>
        <taxon>Desemzia</taxon>
    </lineage>
</organism>
<keyword evidence="1 6" id="KW-0812">Transmembrane</keyword>
<dbReference type="Proteomes" id="UP000199136">
    <property type="component" value="Unassembled WGS sequence"/>
</dbReference>
<feature type="topological domain" description="Cytoplasmic" evidence="6">
    <location>
        <begin position="25"/>
        <end position="571"/>
    </location>
</feature>
<evidence type="ECO:0000256" key="1">
    <source>
        <dbReference type="ARBA" id="ARBA00022692"/>
    </source>
</evidence>
<dbReference type="Pfam" id="PF06160">
    <property type="entry name" value="EzrA"/>
    <property type="match status" value="1"/>
</dbReference>
<evidence type="ECO:0000313" key="8">
    <source>
        <dbReference type="EMBL" id="SFQ10943.1"/>
    </source>
</evidence>
<sequence>MKVEIIIAVILLLAVAAFIFSYITRKKHYRIVDQLEEQKIQLLDMPIVDDVQVIKTLKLTGQTKENFEKWENEWKKVETVSIPEIENHLYEAERAVDKLRFSHAGSLEESAKSKLDETKQTLLLIQDALTELVRGEEKNKEELNRIKETYQTIRKKLLTQSFSFGPALEQLEQKLTLLETDFSLFSEFTAQGDHIEAKEVLENVNAKTETLNAYITEVPLLLKEINGEFIEQLKEIKTGYDMLKEEDFQFPEDNIESKISEVEQERAAAGKLVGQLEIDAAKEKLPVIEEEIDQLYDVLEKEMSASQYVNDHQEKLEQLIAYLTRKNSKLLIEIDRVSQSYKLNHDELKRTQGFKDQLDEVTETVRYYIEGLQNKAVVYSEAQETFEKTLEELEDIDKKQNDIAQQLKELRKEETHVKQLIDDFEFNMRGMKRYIEKQHLPGLPTEYMDLFFAVTKKIENLSVEINKLRIDMDEIKKMADFIADDVDLLIDKTEEIVDTALLTEYMMQYANRYRQSNPQIASAVQKSSALFSQEYDYREALETISTALEEVEPGAYKKVENTYFNEVKPSE</sequence>
<keyword evidence="6" id="KW-1003">Cell membrane</keyword>
<keyword evidence="6" id="KW-0131">Cell cycle</keyword>
<keyword evidence="4 6" id="KW-0472">Membrane</keyword>
<feature type="coiled-coil region" evidence="6">
    <location>
        <begin position="125"/>
        <end position="156"/>
    </location>
</feature>
<dbReference type="RefSeq" id="WP_092479662.1">
    <property type="nucleotide sequence ID" value="NZ_FOXW01000002.1"/>
</dbReference>
<keyword evidence="2 6" id="KW-1133">Transmembrane helix</keyword>
<evidence type="ECO:0000256" key="7">
    <source>
        <dbReference type="SAM" id="Phobius"/>
    </source>
</evidence>
<name>A0A1I5VU72_9LACT</name>
<feature type="transmembrane region" description="Helical" evidence="7">
    <location>
        <begin position="6"/>
        <end position="24"/>
    </location>
</feature>
<evidence type="ECO:0000256" key="6">
    <source>
        <dbReference type="HAMAP-Rule" id="MF_00728"/>
    </source>
</evidence>
<comment type="subcellular location">
    <subcellularLocation>
        <location evidence="6">Cell membrane</location>
        <topology evidence="6">Single-pass membrane protein</topology>
    </subcellularLocation>
    <text evidence="6">Colocalized with FtsZ to the nascent septal site.</text>
</comment>
<keyword evidence="6" id="KW-0132">Cell division</keyword>
<feature type="topological domain" description="Extracellular" evidence="6">
    <location>
        <begin position="1"/>
        <end position="4"/>
    </location>
</feature>
<dbReference type="InterPro" id="IPR010379">
    <property type="entry name" value="EzrA"/>
</dbReference>
<dbReference type="HAMAP" id="MF_00728">
    <property type="entry name" value="EzrA"/>
    <property type="match status" value="1"/>
</dbReference>
<dbReference type="AlphaFoldDB" id="A0A1I5VU72"/>
<keyword evidence="9" id="KW-1185">Reference proteome</keyword>
<reference evidence="8 9" key="1">
    <citation type="submission" date="2016-10" db="EMBL/GenBank/DDBJ databases">
        <authorList>
            <person name="de Groot N.N."/>
        </authorList>
    </citation>
    <scope>NUCLEOTIDE SEQUENCE [LARGE SCALE GENOMIC DNA]</scope>
    <source>
        <strain evidence="8 9">DSM 20581</strain>
    </source>
</reference>
<evidence type="ECO:0000256" key="5">
    <source>
        <dbReference type="ARBA" id="ARBA00023210"/>
    </source>
</evidence>
<dbReference type="EMBL" id="FOXW01000002">
    <property type="protein sequence ID" value="SFQ10943.1"/>
    <property type="molecule type" value="Genomic_DNA"/>
</dbReference>
<proteinExistence type="inferred from homology"/>
<dbReference type="OrthoDB" id="1654473at2"/>
<evidence type="ECO:0000256" key="3">
    <source>
        <dbReference type="ARBA" id="ARBA00023054"/>
    </source>
</evidence>
<evidence type="ECO:0000313" key="9">
    <source>
        <dbReference type="Proteomes" id="UP000199136"/>
    </source>
</evidence>
<dbReference type="GO" id="GO:0005886">
    <property type="term" value="C:plasma membrane"/>
    <property type="evidence" value="ECO:0007669"/>
    <property type="project" value="UniProtKB-SubCell"/>
</dbReference>
<comment type="function">
    <text evidence="6">Negative regulator of FtsZ ring formation; modulates the frequency and position of FtsZ ring formation. Inhibits FtsZ ring formation at polar sites. Interacts either with FtsZ or with one of its binding partners to promote depolymerization.</text>
</comment>
<dbReference type="GO" id="GO:0000917">
    <property type="term" value="P:division septum assembly"/>
    <property type="evidence" value="ECO:0007669"/>
    <property type="project" value="UniProtKB-KW"/>
</dbReference>
<evidence type="ECO:0000256" key="4">
    <source>
        <dbReference type="ARBA" id="ARBA00023136"/>
    </source>
</evidence>
<evidence type="ECO:0000256" key="2">
    <source>
        <dbReference type="ARBA" id="ARBA00022989"/>
    </source>
</evidence>
<gene>
    <name evidence="6" type="primary">ezrA</name>
    <name evidence="8" type="ORF">SAMN04488506_0588</name>
</gene>
<keyword evidence="5 6" id="KW-0717">Septation</keyword>
<comment type="similarity">
    <text evidence="6">Belongs to the EzrA family.</text>
</comment>
<dbReference type="GO" id="GO:0005940">
    <property type="term" value="C:septin ring"/>
    <property type="evidence" value="ECO:0007669"/>
    <property type="project" value="InterPro"/>
</dbReference>
<feature type="coiled-coil region" evidence="6">
    <location>
        <begin position="379"/>
        <end position="423"/>
    </location>
</feature>
<dbReference type="GO" id="GO:0000921">
    <property type="term" value="P:septin ring assembly"/>
    <property type="evidence" value="ECO:0007669"/>
    <property type="project" value="InterPro"/>
</dbReference>
<accession>A0A1I5VU72</accession>
<dbReference type="STRING" id="82801.SAMN04488506_0588"/>
<keyword evidence="3 6" id="KW-0175">Coiled coil</keyword>